<evidence type="ECO:0000313" key="2">
    <source>
        <dbReference type="Proteomes" id="UP000439903"/>
    </source>
</evidence>
<dbReference type="GO" id="GO:0016301">
    <property type="term" value="F:kinase activity"/>
    <property type="evidence" value="ECO:0007669"/>
    <property type="project" value="UniProtKB-KW"/>
</dbReference>
<dbReference type="OrthoDB" id="2432340at2759"/>
<dbReference type="InterPro" id="IPR011009">
    <property type="entry name" value="Kinase-like_dom_sf"/>
</dbReference>
<dbReference type="Proteomes" id="UP000439903">
    <property type="component" value="Unassembled WGS sequence"/>
</dbReference>
<name>A0A8H4AYG1_GIGMA</name>
<evidence type="ECO:0000313" key="1">
    <source>
        <dbReference type="EMBL" id="KAF0544033.1"/>
    </source>
</evidence>
<keyword evidence="1" id="KW-0418">Kinase</keyword>
<dbReference type="EMBL" id="WTPW01000128">
    <property type="protein sequence ID" value="KAF0544033.1"/>
    <property type="molecule type" value="Genomic_DNA"/>
</dbReference>
<dbReference type="AlphaFoldDB" id="A0A8H4AYG1"/>
<keyword evidence="2" id="KW-1185">Reference proteome</keyword>
<comment type="caution">
    <text evidence="1">The sequence shown here is derived from an EMBL/GenBank/DDBJ whole genome shotgun (WGS) entry which is preliminary data.</text>
</comment>
<keyword evidence="1" id="KW-0808">Transferase</keyword>
<gene>
    <name evidence="1" type="ORF">F8M41_003136</name>
</gene>
<dbReference type="SUPFAM" id="SSF56112">
    <property type="entry name" value="Protein kinase-like (PK-like)"/>
    <property type="match status" value="1"/>
</dbReference>
<dbReference type="Gene3D" id="1.10.510.10">
    <property type="entry name" value="Transferase(Phosphotransferase) domain 1"/>
    <property type="match status" value="1"/>
</dbReference>
<sequence>MIFWKISSGKPPFQSVQDQVLLFLEVSLEKRETPIDGTPPRYTELYQNCWGPIPEKRPDIEYIVNYLSSILIDFQIGINIHATSKSSHNLMHDLIVVHFFFTKQKKMCNGLNNYLIF</sequence>
<organism evidence="1 2">
    <name type="scientific">Gigaspora margarita</name>
    <dbReference type="NCBI Taxonomy" id="4874"/>
    <lineage>
        <taxon>Eukaryota</taxon>
        <taxon>Fungi</taxon>
        <taxon>Fungi incertae sedis</taxon>
        <taxon>Mucoromycota</taxon>
        <taxon>Glomeromycotina</taxon>
        <taxon>Glomeromycetes</taxon>
        <taxon>Diversisporales</taxon>
        <taxon>Gigasporaceae</taxon>
        <taxon>Gigaspora</taxon>
    </lineage>
</organism>
<protein>
    <submittedName>
        <fullName evidence="1">Kinase-like protein</fullName>
    </submittedName>
</protein>
<proteinExistence type="predicted"/>
<reference evidence="1 2" key="1">
    <citation type="journal article" date="2019" name="Environ. Microbiol.">
        <title>At the nexus of three kingdoms: the genome of the mycorrhizal fungus Gigaspora margarita provides insights into plant, endobacterial and fungal interactions.</title>
        <authorList>
            <person name="Venice F."/>
            <person name="Ghignone S."/>
            <person name="Salvioli di Fossalunga A."/>
            <person name="Amselem J."/>
            <person name="Novero M."/>
            <person name="Xianan X."/>
            <person name="Sedzielewska Toro K."/>
            <person name="Morin E."/>
            <person name="Lipzen A."/>
            <person name="Grigoriev I.V."/>
            <person name="Henrissat B."/>
            <person name="Martin F.M."/>
            <person name="Bonfante P."/>
        </authorList>
    </citation>
    <scope>NUCLEOTIDE SEQUENCE [LARGE SCALE GENOMIC DNA]</scope>
    <source>
        <strain evidence="1 2">BEG34</strain>
    </source>
</reference>
<accession>A0A8H4AYG1</accession>